<dbReference type="InterPro" id="IPR004358">
    <property type="entry name" value="Sig_transdc_His_kin-like_C"/>
</dbReference>
<dbReference type="eggNOG" id="COG0745">
    <property type="taxonomic scope" value="Bacteria"/>
</dbReference>
<accession>C6V4M1</accession>
<evidence type="ECO:0000256" key="4">
    <source>
        <dbReference type="PROSITE-ProRule" id="PRU00169"/>
    </source>
</evidence>
<dbReference type="SMART" id="SM00448">
    <property type="entry name" value="REC"/>
    <property type="match status" value="1"/>
</dbReference>
<dbReference type="OrthoDB" id="9796100at2"/>
<dbReference type="HOGENOM" id="CLU_000445_114_51_5"/>
<dbReference type="Gene3D" id="1.10.287.130">
    <property type="match status" value="1"/>
</dbReference>
<dbReference type="InterPro" id="IPR005467">
    <property type="entry name" value="His_kinase_dom"/>
</dbReference>
<keyword evidence="8" id="KW-0808">Transferase</keyword>
<dbReference type="SUPFAM" id="SSF47384">
    <property type="entry name" value="Homodimeric domain of signal transducing histidine kinase"/>
    <property type="match status" value="1"/>
</dbReference>
<dbReference type="Pfam" id="PF00072">
    <property type="entry name" value="Response_reg"/>
    <property type="match status" value="1"/>
</dbReference>
<dbReference type="SUPFAM" id="SSF55874">
    <property type="entry name" value="ATPase domain of HSP90 chaperone/DNA topoisomerase II/histidine kinase"/>
    <property type="match status" value="1"/>
</dbReference>
<dbReference type="PANTHER" id="PTHR43065">
    <property type="entry name" value="SENSOR HISTIDINE KINASE"/>
    <property type="match status" value="1"/>
</dbReference>
<dbReference type="PRINTS" id="PR00344">
    <property type="entry name" value="BCTRLSENSOR"/>
</dbReference>
<dbReference type="EC" id="2.7.13.3" evidence="2"/>
<dbReference type="SMART" id="SM00388">
    <property type="entry name" value="HisKA"/>
    <property type="match status" value="1"/>
</dbReference>
<keyword evidence="5" id="KW-1133">Transmembrane helix</keyword>
<protein>
    <recommendedName>
        <fullName evidence="2">histidine kinase</fullName>
        <ecNumber evidence="2">2.7.13.3</ecNumber>
    </recommendedName>
</protein>
<reference evidence="8 9" key="1">
    <citation type="journal article" date="2009" name="Nucleic Acids Res.">
        <title>Analysis of complete genome sequence of Neorickettsia risticii: causative agent of Potomac horse fever.</title>
        <authorList>
            <person name="Lin M."/>
            <person name="Zhang C."/>
            <person name="Gibson K."/>
            <person name="Rikihisa Y."/>
        </authorList>
    </citation>
    <scope>NUCLEOTIDE SEQUENCE [LARGE SCALE GENOMIC DNA]</scope>
    <source>
        <strain evidence="8 9">Illinois</strain>
    </source>
</reference>
<dbReference type="KEGG" id="nri:NRI_0351"/>
<proteinExistence type="predicted"/>
<feature type="transmembrane region" description="Helical" evidence="5">
    <location>
        <begin position="20"/>
        <end position="43"/>
    </location>
</feature>
<dbReference type="Pfam" id="PF00512">
    <property type="entry name" value="HisKA"/>
    <property type="match status" value="1"/>
</dbReference>
<dbReference type="PANTHER" id="PTHR43065:SF42">
    <property type="entry name" value="TWO-COMPONENT SENSOR PPRA"/>
    <property type="match status" value="1"/>
</dbReference>
<dbReference type="Gene3D" id="3.30.565.10">
    <property type="entry name" value="Histidine kinase-like ATPase, C-terminal domain"/>
    <property type="match status" value="1"/>
</dbReference>
<evidence type="ECO:0000256" key="5">
    <source>
        <dbReference type="SAM" id="Phobius"/>
    </source>
</evidence>
<dbReference type="STRING" id="434131.NRI_0351"/>
<dbReference type="AlphaFoldDB" id="C6V4M1"/>
<keyword evidence="8" id="KW-0418">Kinase</keyword>
<keyword evidence="3 4" id="KW-0597">Phosphoprotein</keyword>
<dbReference type="EMBL" id="CP001431">
    <property type="protein sequence ID" value="ACT69348.1"/>
    <property type="molecule type" value="Genomic_DNA"/>
</dbReference>
<keyword evidence="9" id="KW-1185">Reference proteome</keyword>
<evidence type="ECO:0000313" key="9">
    <source>
        <dbReference type="Proteomes" id="UP000001627"/>
    </source>
</evidence>
<dbReference type="PROSITE" id="PS50109">
    <property type="entry name" value="HIS_KIN"/>
    <property type="match status" value="1"/>
</dbReference>
<comment type="catalytic activity">
    <reaction evidence="1">
        <text>ATP + protein L-histidine = ADP + protein N-phospho-L-histidine.</text>
        <dbReference type="EC" id="2.7.13.3"/>
    </reaction>
</comment>
<organism evidence="8 9">
    <name type="scientific">Neorickettsia risticii (strain Illinois)</name>
    <dbReference type="NCBI Taxonomy" id="434131"/>
    <lineage>
        <taxon>Bacteria</taxon>
        <taxon>Pseudomonadati</taxon>
        <taxon>Pseudomonadota</taxon>
        <taxon>Alphaproteobacteria</taxon>
        <taxon>Rickettsiales</taxon>
        <taxon>Anaplasmataceae</taxon>
        <taxon>Neorickettsia</taxon>
    </lineage>
</organism>
<gene>
    <name evidence="8" type="primary">cckA</name>
    <name evidence="8" type="ordered locus">NRI_0351</name>
</gene>
<name>C6V4M1_NEORI</name>
<dbReference type="Proteomes" id="UP000001627">
    <property type="component" value="Chromosome"/>
</dbReference>
<dbReference type="Pfam" id="PF02518">
    <property type="entry name" value="HATPase_c"/>
    <property type="match status" value="1"/>
</dbReference>
<dbReference type="SUPFAM" id="SSF52172">
    <property type="entry name" value="CheY-like"/>
    <property type="match status" value="1"/>
</dbReference>
<dbReference type="InterPro" id="IPR003594">
    <property type="entry name" value="HATPase_dom"/>
</dbReference>
<evidence type="ECO:0000259" key="7">
    <source>
        <dbReference type="PROSITE" id="PS50110"/>
    </source>
</evidence>
<dbReference type="Pfam" id="PF13188">
    <property type="entry name" value="PAS_8"/>
    <property type="match status" value="1"/>
</dbReference>
<dbReference type="InterPro" id="IPR001789">
    <property type="entry name" value="Sig_transdc_resp-reg_receiver"/>
</dbReference>
<evidence type="ECO:0000256" key="1">
    <source>
        <dbReference type="ARBA" id="ARBA00000085"/>
    </source>
</evidence>
<keyword evidence="5" id="KW-0472">Membrane</keyword>
<evidence type="ECO:0000256" key="2">
    <source>
        <dbReference type="ARBA" id="ARBA00012438"/>
    </source>
</evidence>
<dbReference type="InterPro" id="IPR000014">
    <property type="entry name" value="PAS"/>
</dbReference>
<dbReference type="GO" id="GO:0000155">
    <property type="term" value="F:phosphorelay sensor kinase activity"/>
    <property type="evidence" value="ECO:0007669"/>
    <property type="project" value="InterPro"/>
</dbReference>
<sequence>MKSRYTDGIKKNKLNFVIRYPRRFFLVFILMLLQFLCGAPIVLEFNSIDLLGVYEIKGLFYAFGIIIFFLLTYNLKKLHLVLAAAEFQNMFYSNAAKALTEFYLIITNNGEVVYRDERTKVKNLQSLLGEKYEKFISDIREGVLYHRFSCDGQVIEIIPMIRPKGYFIVAARRVGEREIYDVLLREAGVSLYSVKGDSLQYRGARYFEEVSYKKTFLEDELYRLTEVFLTEQNRKGLFLQNYRRCLNDTHYGVLVPKLKEIRELADNASIGIVLMSNDLEIISANDAFFDIFEKGDQIKQFLRDKLSDLKRGDGPSIFNFSTESGDSARLYLSNYGILNAGFLVDLSELSDLQKKFQHSQKIVSLGELSGGIAHDFNNILTAIMGFAEILLEDVRLESKHYYNIAQIRYSAKKGRDLVKKILAFSRKQTLHPEVLSMAEVVKSMRQFVERLVPENIKLTFVIRSGLKNVRVDRTEIEQSLINLIVNARDAIEACGEITVEIAETFVNKKYVVLIGTQNEEVVLKGEYISLTVRDNGCGMNKEILSKIFDPFFSTKSVDKGTGLGLSTVYGIMKQMKGYINVESTEGQGSVFTLLIPVSYEDISNDAKKVDEDLVPSEKSKGAKILLVEDEKIVRNFLVKALTRQGFSVVEYESSKSALEKFEEEKDTAVLLITDVVMPGMDGPEMVKEMRKQKADLKVLFMSGYTRDKLHLDSKNRDEIFIAKPFGINELISKVISLTEDRGQSA</sequence>
<dbReference type="Gene3D" id="3.40.50.2300">
    <property type="match status" value="1"/>
</dbReference>
<feature type="domain" description="Response regulatory" evidence="7">
    <location>
        <begin position="623"/>
        <end position="738"/>
    </location>
</feature>
<dbReference type="eggNOG" id="COG4191">
    <property type="taxonomic scope" value="Bacteria"/>
</dbReference>
<feature type="domain" description="Histidine kinase" evidence="6">
    <location>
        <begin position="371"/>
        <end position="599"/>
    </location>
</feature>
<dbReference type="InterPro" id="IPR036890">
    <property type="entry name" value="HATPase_C_sf"/>
</dbReference>
<evidence type="ECO:0000256" key="3">
    <source>
        <dbReference type="ARBA" id="ARBA00022553"/>
    </source>
</evidence>
<dbReference type="RefSeq" id="WP_015816237.1">
    <property type="nucleotide sequence ID" value="NC_013009.1"/>
</dbReference>
<dbReference type="InterPro" id="IPR011006">
    <property type="entry name" value="CheY-like_superfamily"/>
</dbReference>
<dbReference type="PROSITE" id="PS50110">
    <property type="entry name" value="RESPONSE_REGULATORY"/>
    <property type="match status" value="1"/>
</dbReference>
<feature type="transmembrane region" description="Helical" evidence="5">
    <location>
        <begin position="58"/>
        <end position="75"/>
    </location>
</feature>
<evidence type="ECO:0000313" key="8">
    <source>
        <dbReference type="EMBL" id="ACT69348.1"/>
    </source>
</evidence>
<dbReference type="CDD" id="cd00082">
    <property type="entry name" value="HisKA"/>
    <property type="match status" value="1"/>
</dbReference>
<dbReference type="SMART" id="SM00387">
    <property type="entry name" value="HATPase_c"/>
    <property type="match status" value="1"/>
</dbReference>
<keyword evidence="5" id="KW-0812">Transmembrane</keyword>
<dbReference type="InterPro" id="IPR003661">
    <property type="entry name" value="HisK_dim/P_dom"/>
</dbReference>
<dbReference type="InterPro" id="IPR036097">
    <property type="entry name" value="HisK_dim/P_sf"/>
</dbReference>
<feature type="modified residue" description="4-aspartylphosphate" evidence="4">
    <location>
        <position position="674"/>
    </location>
</feature>
<evidence type="ECO:0000259" key="6">
    <source>
        <dbReference type="PROSITE" id="PS50109"/>
    </source>
</evidence>